<protein>
    <submittedName>
        <fullName evidence="2">Copper chaperone PCu(A)C</fullName>
    </submittedName>
</protein>
<organism evidence="2 3">
    <name type="scientific">Cryobacterium shii</name>
    <dbReference type="NCBI Taxonomy" id="1259235"/>
    <lineage>
        <taxon>Bacteria</taxon>
        <taxon>Bacillati</taxon>
        <taxon>Actinomycetota</taxon>
        <taxon>Actinomycetes</taxon>
        <taxon>Micrococcales</taxon>
        <taxon>Microbacteriaceae</taxon>
        <taxon>Cryobacterium</taxon>
    </lineage>
</organism>
<evidence type="ECO:0000313" key="3">
    <source>
        <dbReference type="Proteomes" id="UP000297403"/>
    </source>
</evidence>
<dbReference type="InterPro" id="IPR058248">
    <property type="entry name" value="Lxx211020-like"/>
</dbReference>
<dbReference type="Pfam" id="PF04314">
    <property type="entry name" value="PCuAC"/>
    <property type="match status" value="1"/>
</dbReference>
<dbReference type="AlphaFoldDB" id="A0AAQ2C433"/>
<dbReference type="PANTHER" id="PTHR36302:SF1">
    <property type="entry name" value="COPPER CHAPERONE PCU(A)C"/>
    <property type="match status" value="1"/>
</dbReference>
<dbReference type="PROSITE" id="PS51257">
    <property type="entry name" value="PROKAR_LIPOPROTEIN"/>
    <property type="match status" value="1"/>
</dbReference>
<keyword evidence="3" id="KW-1185">Reference proteome</keyword>
<accession>A0AAQ2C433</accession>
<evidence type="ECO:0000256" key="1">
    <source>
        <dbReference type="SAM" id="SignalP"/>
    </source>
</evidence>
<dbReference type="RefSeq" id="WP_134365344.1">
    <property type="nucleotide sequence ID" value="NZ_SOFY01000084.1"/>
</dbReference>
<name>A0AAQ2C433_9MICO</name>
<dbReference type="InterPro" id="IPR007410">
    <property type="entry name" value="LpqE-like"/>
</dbReference>
<dbReference type="Gene3D" id="2.60.40.1890">
    <property type="entry name" value="PCu(A)C copper chaperone"/>
    <property type="match status" value="1"/>
</dbReference>
<keyword evidence="1" id="KW-0732">Signal</keyword>
<gene>
    <name evidence="2" type="ORF">E3O49_15725</name>
</gene>
<dbReference type="PANTHER" id="PTHR36302">
    <property type="entry name" value="BLR7088 PROTEIN"/>
    <property type="match status" value="1"/>
</dbReference>
<feature type="chain" id="PRO_5042813361" evidence="1">
    <location>
        <begin position="28"/>
        <end position="174"/>
    </location>
</feature>
<dbReference type="InterPro" id="IPR036182">
    <property type="entry name" value="PCuAC_sf"/>
</dbReference>
<evidence type="ECO:0000313" key="2">
    <source>
        <dbReference type="EMBL" id="TFC41825.1"/>
    </source>
</evidence>
<dbReference type="SUPFAM" id="SSF110087">
    <property type="entry name" value="DR1885-like metal-binding protein"/>
    <property type="match status" value="1"/>
</dbReference>
<feature type="signal peptide" evidence="1">
    <location>
        <begin position="1"/>
        <end position="27"/>
    </location>
</feature>
<sequence>MKITSTPTRLVVAAAALLLTLSGCAGTAETPAPAADTTPEGSSLTMTDAWVKAADSGMSGAFGLLENSGAEDVTVTSAGSPAAPMLELHETVANDAGDMIMQKKEDGFVIPAGGSIELAPGGNHIMFMGLAAPLAAGDDVTVTLNLSDGSSFVFTAPVKDYTGANETYEGGNAK</sequence>
<reference evidence="2 3" key="1">
    <citation type="submission" date="2019-03" db="EMBL/GenBank/DDBJ databases">
        <title>Genomics of glacier-inhabiting Cryobacterium strains.</title>
        <authorList>
            <person name="Liu Q."/>
            <person name="Xin Y.-H."/>
        </authorList>
    </citation>
    <scope>NUCLEOTIDE SEQUENCE [LARGE SCALE GENOMIC DNA]</scope>
    <source>
        <strain evidence="3">TMT1-22</strain>
    </source>
</reference>
<proteinExistence type="predicted"/>
<dbReference type="Proteomes" id="UP000297403">
    <property type="component" value="Unassembled WGS sequence"/>
</dbReference>
<comment type="caution">
    <text evidence="2">The sequence shown here is derived from an EMBL/GenBank/DDBJ whole genome shotgun (WGS) entry which is preliminary data.</text>
</comment>
<dbReference type="EMBL" id="SOFY01000084">
    <property type="protein sequence ID" value="TFC41825.1"/>
    <property type="molecule type" value="Genomic_DNA"/>
</dbReference>